<dbReference type="Pfam" id="PF00691">
    <property type="entry name" value="OmpA"/>
    <property type="match status" value="2"/>
</dbReference>
<dbReference type="AlphaFoldDB" id="A0A2T0TEV4"/>
<dbReference type="InterPro" id="IPR050330">
    <property type="entry name" value="Bact_OuterMem_StrucFunc"/>
</dbReference>
<comment type="caution">
    <text evidence="7">The sequence shown here is derived from an EMBL/GenBank/DDBJ whole genome shotgun (WGS) entry which is preliminary data.</text>
</comment>
<organism evidence="7 8">
    <name type="scientific">Spirosoma oryzae</name>
    <dbReference type="NCBI Taxonomy" id="1469603"/>
    <lineage>
        <taxon>Bacteria</taxon>
        <taxon>Pseudomonadati</taxon>
        <taxon>Bacteroidota</taxon>
        <taxon>Cytophagia</taxon>
        <taxon>Cytophagales</taxon>
        <taxon>Cytophagaceae</taxon>
        <taxon>Spirosoma</taxon>
    </lineage>
</organism>
<comment type="subcellular location">
    <subcellularLocation>
        <location evidence="1">Cell outer membrane</location>
    </subcellularLocation>
</comment>
<dbReference type="InterPro" id="IPR036737">
    <property type="entry name" value="OmpA-like_sf"/>
</dbReference>
<reference evidence="7 8" key="1">
    <citation type="submission" date="2018-03" db="EMBL/GenBank/DDBJ databases">
        <title>Genomic Encyclopedia of Archaeal and Bacterial Type Strains, Phase II (KMG-II): from individual species to whole genera.</title>
        <authorList>
            <person name="Goeker M."/>
        </authorList>
    </citation>
    <scope>NUCLEOTIDE SEQUENCE [LARGE SCALE GENOMIC DNA]</scope>
    <source>
        <strain evidence="7 8">DSM 28354</strain>
    </source>
</reference>
<sequence>MSRLWLWWALLGVWVTGSVLVHLFYIKRIRFSTELVLPPIRIVDGTQLRLRLPGNLFHQGESRLRPLGNRSALDTLADYLRRNPRRLLIVTGYHTPAESRQTLTGNLGALRAQAVQDYLLDADVPDEQLAIRGQQAESFPVIRDSTSALSFAFAPIRIDADWLARHQYYVDLVHPLQLYFPTGSTAYIHTPDNDRFAHEAVAYLRIHPRERLRITGHTDSVGTVAGNLRLSRARAMAVRDQLVKQGVPRRQFTVIAMGDKNPIAPNALPEGREANRRVTLVIVQR</sequence>
<keyword evidence="5" id="KW-1133">Transmembrane helix</keyword>
<dbReference type="PANTHER" id="PTHR30329:SF21">
    <property type="entry name" value="LIPOPROTEIN YIAD-RELATED"/>
    <property type="match status" value="1"/>
</dbReference>
<dbReference type="EMBL" id="PVTE01000003">
    <property type="protein sequence ID" value="PRY44148.1"/>
    <property type="molecule type" value="Genomic_DNA"/>
</dbReference>
<dbReference type="Proteomes" id="UP000238375">
    <property type="component" value="Unassembled WGS sequence"/>
</dbReference>
<gene>
    <name evidence="7" type="ORF">CLV58_103117</name>
</gene>
<keyword evidence="2 4" id="KW-0472">Membrane</keyword>
<accession>A0A2T0TEV4</accession>
<keyword evidence="5" id="KW-0812">Transmembrane</keyword>
<dbReference type="Gene3D" id="3.30.1330.60">
    <property type="entry name" value="OmpA-like domain"/>
    <property type="match status" value="2"/>
</dbReference>
<dbReference type="PRINTS" id="PR01021">
    <property type="entry name" value="OMPADOMAIN"/>
</dbReference>
<evidence type="ECO:0000313" key="8">
    <source>
        <dbReference type="Proteomes" id="UP000238375"/>
    </source>
</evidence>
<feature type="domain" description="OmpA-like" evidence="6">
    <location>
        <begin position="167"/>
        <end position="285"/>
    </location>
</feature>
<dbReference type="InterPro" id="IPR006665">
    <property type="entry name" value="OmpA-like"/>
</dbReference>
<dbReference type="OrthoDB" id="9763897at2"/>
<dbReference type="GO" id="GO:0009279">
    <property type="term" value="C:cell outer membrane"/>
    <property type="evidence" value="ECO:0007669"/>
    <property type="project" value="UniProtKB-SubCell"/>
</dbReference>
<protein>
    <submittedName>
        <fullName evidence="7">OmpA family protein</fullName>
    </submittedName>
</protein>
<dbReference type="InterPro" id="IPR006664">
    <property type="entry name" value="OMP_bac"/>
</dbReference>
<evidence type="ECO:0000256" key="1">
    <source>
        <dbReference type="ARBA" id="ARBA00004442"/>
    </source>
</evidence>
<evidence type="ECO:0000256" key="4">
    <source>
        <dbReference type="PROSITE-ProRule" id="PRU00473"/>
    </source>
</evidence>
<keyword evidence="3" id="KW-0998">Cell outer membrane</keyword>
<dbReference type="CDD" id="cd07185">
    <property type="entry name" value="OmpA_C-like"/>
    <property type="match status" value="1"/>
</dbReference>
<dbReference type="RefSeq" id="WP_106136574.1">
    <property type="nucleotide sequence ID" value="NZ_PVTE01000003.1"/>
</dbReference>
<dbReference type="PROSITE" id="PS51123">
    <property type="entry name" value="OMPA_2"/>
    <property type="match status" value="1"/>
</dbReference>
<dbReference type="SUPFAM" id="SSF103088">
    <property type="entry name" value="OmpA-like"/>
    <property type="match status" value="2"/>
</dbReference>
<evidence type="ECO:0000259" key="6">
    <source>
        <dbReference type="PROSITE" id="PS51123"/>
    </source>
</evidence>
<dbReference type="PANTHER" id="PTHR30329">
    <property type="entry name" value="STATOR ELEMENT OF FLAGELLAR MOTOR COMPLEX"/>
    <property type="match status" value="1"/>
</dbReference>
<evidence type="ECO:0000256" key="3">
    <source>
        <dbReference type="ARBA" id="ARBA00023237"/>
    </source>
</evidence>
<evidence type="ECO:0000256" key="5">
    <source>
        <dbReference type="SAM" id="Phobius"/>
    </source>
</evidence>
<evidence type="ECO:0000256" key="2">
    <source>
        <dbReference type="ARBA" id="ARBA00023136"/>
    </source>
</evidence>
<name>A0A2T0TEV4_9BACT</name>
<keyword evidence="8" id="KW-1185">Reference proteome</keyword>
<proteinExistence type="predicted"/>
<evidence type="ECO:0000313" key="7">
    <source>
        <dbReference type="EMBL" id="PRY44148.1"/>
    </source>
</evidence>
<feature type="transmembrane region" description="Helical" evidence="5">
    <location>
        <begin position="6"/>
        <end position="26"/>
    </location>
</feature>